<dbReference type="GO" id="GO:0015020">
    <property type="term" value="F:glucuronosyltransferase activity"/>
    <property type="evidence" value="ECO:0007669"/>
    <property type="project" value="InterPro"/>
</dbReference>
<keyword evidence="3" id="KW-0808">Transferase</keyword>
<evidence type="ECO:0000256" key="4">
    <source>
        <dbReference type="ARBA" id="ARBA00023136"/>
    </source>
</evidence>
<dbReference type="AlphaFoldDB" id="A0AAV0LU89"/>
<evidence type="ECO:0000256" key="6">
    <source>
        <dbReference type="SAM" id="MobiDB-lite"/>
    </source>
</evidence>
<evidence type="ECO:0000256" key="5">
    <source>
        <dbReference type="ARBA" id="ARBA00023180"/>
    </source>
</evidence>
<reference evidence="7" key="1">
    <citation type="submission" date="2022-08" db="EMBL/GenBank/DDBJ databases">
        <authorList>
            <person name="Gutierrez-Valencia J."/>
        </authorList>
    </citation>
    <scope>NUCLEOTIDE SEQUENCE</scope>
</reference>
<feature type="compositionally biased region" description="Low complexity" evidence="6">
    <location>
        <begin position="53"/>
        <end position="65"/>
    </location>
</feature>
<dbReference type="GO" id="GO:0016020">
    <property type="term" value="C:membrane"/>
    <property type="evidence" value="ECO:0007669"/>
    <property type="project" value="UniProtKB-SubCell"/>
</dbReference>
<evidence type="ECO:0000256" key="1">
    <source>
        <dbReference type="ARBA" id="ARBA00004606"/>
    </source>
</evidence>
<evidence type="ECO:0000256" key="3">
    <source>
        <dbReference type="ARBA" id="ARBA00022679"/>
    </source>
</evidence>
<comment type="caution">
    <text evidence="7">The sequence shown here is derived from an EMBL/GenBank/DDBJ whole genome shotgun (WGS) entry which is preliminary data.</text>
</comment>
<gene>
    <name evidence="7" type="ORF">LITE_LOCUS25189</name>
</gene>
<name>A0AAV0LU89_9ROSI</name>
<sequence>MLTQHQHQLPPPSPRPTTPTAAAGKDNGSRTTKISVILTVSFFSLLFILTLSSSSSSPNSSSSSSARVRPDPRLFPARRPTFSKIPSDPAPPSVAYLITGSKGDSGRILRLLYAVYHPKNRYLLHLDPSAAPAERERLALAVESVPVFRAAQNVDVIGKPDFAYRRGSSPVAATLHGASLLLKLSKNWDWFVRLGAADYPLVTQDDLLHIFSYLPKGLNFVSHSNYIGWKESRRLKPIIVDPGLYLAEKSYMFHATQRRPLPTSFKLFTGSSFSFLSRNFVEHCILGTDNLPRILLMYFSNTMSSITSYFPTVLCNSPQFNRTVINQDLQYKILDQSFRQEPRALNSTDFNAMIRSGAAFATEFQPDDPVLDRIDSDVLGRSPGEIVPGGWCLGDPANGTCSVWGDANVLRPGKGAARLEKRIVEMLSNGRFRSQQCIFE</sequence>
<feature type="region of interest" description="Disordered" evidence="6">
    <location>
        <begin position="1"/>
        <end position="28"/>
    </location>
</feature>
<dbReference type="InterPro" id="IPR044610">
    <property type="entry name" value="GLCAT14A/B/C"/>
</dbReference>
<dbReference type="Pfam" id="PF02485">
    <property type="entry name" value="Branch"/>
    <property type="match status" value="1"/>
</dbReference>
<dbReference type="InterPro" id="IPR003406">
    <property type="entry name" value="Glyco_trans_14"/>
</dbReference>
<keyword evidence="4" id="KW-0472">Membrane</keyword>
<organism evidence="7 8">
    <name type="scientific">Linum tenue</name>
    <dbReference type="NCBI Taxonomy" id="586396"/>
    <lineage>
        <taxon>Eukaryota</taxon>
        <taxon>Viridiplantae</taxon>
        <taxon>Streptophyta</taxon>
        <taxon>Embryophyta</taxon>
        <taxon>Tracheophyta</taxon>
        <taxon>Spermatophyta</taxon>
        <taxon>Magnoliopsida</taxon>
        <taxon>eudicotyledons</taxon>
        <taxon>Gunneridae</taxon>
        <taxon>Pentapetalae</taxon>
        <taxon>rosids</taxon>
        <taxon>fabids</taxon>
        <taxon>Malpighiales</taxon>
        <taxon>Linaceae</taxon>
        <taxon>Linum</taxon>
    </lineage>
</organism>
<feature type="region of interest" description="Disordered" evidence="6">
    <location>
        <begin position="53"/>
        <end position="83"/>
    </location>
</feature>
<keyword evidence="2" id="KW-0328">Glycosyltransferase</keyword>
<protein>
    <submittedName>
        <fullName evidence="7">Uncharacterized protein</fullName>
    </submittedName>
</protein>
<evidence type="ECO:0000256" key="2">
    <source>
        <dbReference type="ARBA" id="ARBA00022676"/>
    </source>
</evidence>
<keyword evidence="8" id="KW-1185">Reference proteome</keyword>
<keyword evidence="5" id="KW-0325">Glycoprotein</keyword>
<dbReference type="Proteomes" id="UP001154282">
    <property type="component" value="Unassembled WGS sequence"/>
</dbReference>
<proteinExistence type="predicted"/>
<evidence type="ECO:0000313" key="7">
    <source>
        <dbReference type="EMBL" id="CAI0436693.1"/>
    </source>
</evidence>
<accession>A0AAV0LU89</accession>
<evidence type="ECO:0000313" key="8">
    <source>
        <dbReference type="Proteomes" id="UP001154282"/>
    </source>
</evidence>
<dbReference type="PANTHER" id="PTHR45719">
    <property type="entry name" value="GLYCOSYLTRANSFERASE"/>
    <property type="match status" value="1"/>
</dbReference>
<comment type="subcellular location">
    <subcellularLocation>
        <location evidence="1">Membrane</location>
        <topology evidence="1">Single-pass type II membrane protein</topology>
    </subcellularLocation>
</comment>
<dbReference type="PANTHER" id="PTHR45719:SF10">
    <property type="entry name" value="CORE-2_I-BRANCHING BETA-1,6-N-ACETYLGLUCOSAMINYLTRANSFERASE FAMILY PROTEIN"/>
    <property type="match status" value="1"/>
</dbReference>
<dbReference type="EMBL" id="CAMGYJ010000006">
    <property type="protein sequence ID" value="CAI0436693.1"/>
    <property type="molecule type" value="Genomic_DNA"/>
</dbReference>